<protein>
    <submittedName>
        <fullName evidence="2">Putative glycosidase</fullName>
    </submittedName>
</protein>
<dbReference type="SMART" id="SM00642">
    <property type="entry name" value="Aamy"/>
    <property type="match status" value="1"/>
</dbReference>
<dbReference type="InterPro" id="IPR017853">
    <property type="entry name" value="GH"/>
</dbReference>
<keyword evidence="2" id="KW-0378">Hydrolase</keyword>
<dbReference type="OrthoDB" id="9805159at2"/>
<dbReference type="Pfam" id="PF00128">
    <property type="entry name" value="Alpha-amylase"/>
    <property type="match status" value="1"/>
</dbReference>
<dbReference type="AlphaFoldDB" id="A0A0E9N8I6"/>
<evidence type="ECO:0000313" key="2">
    <source>
        <dbReference type="EMBL" id="GAO45705.1"/>
    </source>
</evidence>
<dbReference type="PANTHER" id="PTHR47786:SF2">
    <property type="entry name" value="GLYCOSYL HYDROLASE FAMILY 13 CATALYTIC DOMAIN-CONTAINING PROTEIN"/>
    <property type="match status" value="1"/>
</dbReference>
<dbReference type="EMBL" id="BBWV01000008">
    <property type="protein sequence ID" value="GAO45705.1"/>
    <property type="molecule type" value="Genomic_DNA"/>
</dbReference>
<dbReference type="Gene3D" id="2.60.40.1180">
    <property type="entry name" value="Golgi alpha-mannosidase II"/>
    <property type="match status" value="1"/>
</dbReference>
<dbReference type="InterPro" id="IPR006047">
    <property type="entry name" value="GH13_cat_dom"/>
</dbReference>
<evidence type="ECO:0000259" key="1">
    <source>
        <dbReference type="SMART" id="SM00642"/>
    </source>
</evidence>
<dbReference type="SUPFAM" id="SSF51011">
    <property type="entry name" value="Glycosyl hydrolase domain"/>
    <property type="match status" value="1"/>
</dbReference>
<dbReference type="GO" id="GO:0005975">
    <property type="term" value="P:carbohydrate metabolic process"/>
    <property type="evidence" value="ECO:0007669"/>
    <property type="project" value="InterPro"/>
</dbReference>
<accession>A0A0E9N8I6</accession>
<sequence length="427" mass="49570">MSHPHFEPLDWVKQTNIYEVNLRQYTPEGTFNAFAKELPRLKDMGAQVIWFMPITPIATEKHKGSLGSYYACSDYMATNPEFGSLDDFKQLVKQAHDLDLKVIIDWVANHTGYGHVWTKTNPEYFKKNEQGQFFDKNGWDDVIDLDYSNIDMRKTMIRAMDFWVKETDIDGFRCDMAMLVPLDFWKDARAALDARKKLFWLAECEEVNYHEAFDATYSWEWMHKTEDFAKGRTDIAGLDSLLHRINEQYPAPAYKVYFTSNHDENSWNGTEFEKYGPAAPALAVFAATWNGIPMVYSGQELPSHKRLKFFDKDPIEWTGKYELHDFYKTLLHLHSTHPALRAGDAAVTTYRLQTNVNDALFGFLRKNGKDEVLVLLNLSNRDNLNVDITDDIVQGKFKEIFSGDEHDFSASRQYTIPAWGYRVFTKS</sequence>
<dbReference type="STRING" id="1220578.FPE01S_08_00250"/>
<organism evidence="2 3">
    <name type="scientific">Flavihumibacter petaseus NBRC 106054</name>
    <dbReference type="NCBI Taxonomy" id="1220578"/>
    <lineage>
        <taxon>Bacteria</taxon>
        <taxon>Pseudomonadati</taxon>
        <taxon>Bacteroidota</taxon>
        <taxon>Chitinophagia</taxon>
        <taxon>Chitinophagales</taxon>
        <taxon>Chitinophagaceae</taxon>
        <taxon>Flavihumibacter</taxon>
    </lineage>
</organism>
<dbReference type="Proteomes" id="UP000033121">
    <property type="component" value="Unassembled WGS sequence"/>
</dbReference>
<evidence type="ECO:0000313" key="3">
    <source>
        <dbReference type="Proteomes" id="UP000033121"/>
    </source>
</evidence>
<dbReference type="SUPFAM" id="SSF51445">
    <property type="entry name" value="(Trans)glycosidases"/>
    <property type="match status" value="1"/>
</dbReference>
<dbReference type="PANTHER" id="PTHR47786">
    <property type="entry name" value="ALPHA-1,4-GLUCAN:MALTOSE-1-PHOSPHATE MALTOSYLTRANSFERASE"/>
    <property type="match status" value="1"/>
</dbReference>
<dbReference type="CDD" id="cd11313">
    <property type="entry name" value="AmyAc_arch_bac_AmyA"/>
    <property type="match status" value="1"/>
</dbReference>
<dbReference type="Gene3D" id="3.20.20.80">
    <property type="entry name" value="Glycosidases"/>
    <property type="match status" value="1"/>
</dbReference>
<dbReference type="InterPro" id="IPR013780">
    <property type="entry name" value="Glyco_hydro_b"/>
</dbReference>
<gene>
    <name evidence="2" type="ORF">FPE01S_08_00250</name>
</gene>
<keyword evidence="3" id="KW-1185">Reference proteome</keyword>
<dbReference type="GO" id="GO:0016798">
    <property type="term" value="F:hydrolase activity, acting on glycosyl bonds"/>
    <property type="evidence" value="ECO:0007669"/>
    <property type="project" value="UniProtKB-KW"/>
</dbReference>
<keyword evidence="2" id="KW-0326">Glycosidase</keyword>
<name>A0A0E9N8I6_9BACT</name>
<comment type="caution">
    <text evidence="2">The sequence shown here is derived from an EMBL/GenBank/DDBJ whole genome shotgun (WGS) entry which is preliminary data.</text>
</comment>
<feature type="domain" description="Glycosyl hydrolase family 13 catalytic" evidence="1">
    <location>
        <begin position="28"/>
        <end position="334"/>
    </location>
</feature>
<proteinExistence type="predicted"/>
<reference evidence="2 3" key="1">
    <citation type="submission" date="2015-04" db="EMBL/GenBank/DDBJ databases">
        <title>Whole genome shotgun sequence of Flavihumibacter petaseus NBRC 106054.</title>
        <authorList>
            <person name="Miyazawa S."/>
            <person name="Hosoyama A."/>
            <person name="Hashimoto M."/>
            <person name="Noguchi M."/>
            <person name="Tsuchikane K."/>
            <person name="Ohji S."/>
            <person name="Yamazoe A."/>
            <person name="Ichikawa N."/>
            <person name="Kimura A."/>
            <person name="Fujita N."/>
        </authorList>
    </citation>
    <scope>NUCLEOTIDE SEQUENCE [LARGE SCALE GENOMIC DNA]</scope>
    <source>
        <strain evidence="2 3">NBRC 106054</strain>
    </source>
</reference>